<feature type="transmembrane region" description="Helical" evidence="5">
    <location>
        <begin position="6"/>
        <end position="31"/>
    </location>
</feature>
<keyword evidence="3 5" id="KW-1133">Transmembrane helix</keyword>
<proteinExistence type="predicted"/>
<evidence type="ECO:0008006" key="8">
    <source>
        <dbReference type="Google" id="ProtNLM"/>
    </source>
</evidence>
<dbReference type="InterPro" id="IPR013714">
    <property type="entry name" value="Golgi_TVP15"/>
</dbReference>
<feature type="transmembrane region" description="Helical" evidence="5">
    <location>
        <begin position="68"/>
        <end position="90"/>
    </location>
</feature>
<dbReference type="AlphaFoldDB" id="A0A1X2G3W2"/>
<keyword evidence="7" id="KW-1185">Reference proteome</keyword>
<dbReference type="GO" id="GO:0016020">
    <property type="term" value="C:membrane"/>
    <property type="evidence" value="ECO:0007669"/>
    <property type="project" value="UniProtKB-SubCell"/>
</dbReference>
<dbReference type="Pfam" id="PF08507">
    <property type="entry name" value="COPI_assoc"/>
    <property type="match status" value="1"/>
</dbReference>
<feature type="transmembrane region" description="Helical" evidence="5">
    <location>
        <begin position="97"/>
        <end position="116"/>
    </location>
</feature>
<dbReference type="STRING" id="101127.A0A1X2G3W2"/>
<evidence type="ECO:0000313" key="6">
    <source>
        <dbReference type="EMBL" id="ORX44108.1"/>
    </source>
</evidence>
<protein>
    <recommendedName>
        <fullName evidence="8">COPI associated</fullName>
    </recommendedName>
</protein>
<dbReference type="OrthoDB" id="423534at2759"/>
<evidence type="ECO:0000256" key="1">
    <source>
        <dbReference type="ARBA" id="ARBA00004141"/>
    </source>
</evidence>
<evidence type="ECO:0000256" key="2">
    <source>
        <dbReference type="ARBA" id="ARBA00022692"/>
    </source>
</evidence>
<evidence type="ECO:0000256" key="4">
    <source>
        <dbReference type="ARBA" id="ARBA00023136"/>
    </source>
</evidence>
<dbReference type="PANTHER" id="PTHR28128">
    <property type="entry name" value="GOLGI APPARATUS MEMBRANE PROTEIN TVP15"/>
    <property type="match status" value="1"/>
</dbReference>
<name>A0A1X2G3W2_9FUNG</name>
<evidence type="ECO:0000256" key="5">
    <source>
        <dbReference type="SAM" id="Phobius"/>
    </source>
</evidence>
<sequence length="162" mass="18587">MDRMKFTATAALLLNVINLMIYSLVLVAIVFKCFDAKFSDITICIYGGLMAFGLMFHEFKQLQIVMHYFQFICLHFGRGLIIILFGCMVLDTKVINVLTGIVCLACGCVYVVLHFVPDFPPPNTLLNNWQHWCAFRLDQDIEMLHPPPYSPKARPCYQPFLN</sequence>
<organism evidence="6 7">
    <name type="scientific">Hesseltinella vesiculosa</name>
    <dbReference type="NCBI Taxonomy" id="101127"/>
    <lineage>
        <taxon>Eukaryota</taxon>
        <taxon>Fungi</taxon>
        <taxon>Fungi incertae sedis</taxon>
        <taxon>Mucoromycota</taxon>
        <taxon>Mucoromycotina</taxon>
        <taxon>Mucoromycetes</taxon>
        <taxon>Mucorales</taxon>
        <taxon>Cunninghamellaceae</taxon>
        <taxon>Hesseltinella</taxon>
    </lineage>
</organism>
<dbReference type="PANTHER" id="PTHR28128:SF1">
    <property type="entry name" value="GOLGI APPARATUS MEMBRANE PROTEIN TVP15"/>
    <property type="match status" value="1"/>
</dbReference>
<keyword evidence="4 5" id="KW-0472">Membrane</keyword>
<comment type="subcellular location">
    <subcellularLocation>
        <location evidence="1">Membrane</location>
        <topology evidence="1">Multi-pass membrane protein</topology>
    </subcellularLocation>
</comment>
<comment type="caution">
    <text evidence="6">The sequence shown here is derived from an EMBL/GenBank/DDBJ whole genome shotgun (WGS) entry which is preliminary data.</text>
</comment>
<gene>
    <name evidence="6" type="ORF">DM01DRAFT_1194325</name>
</gene>
<dbReference type="Proteomes" id="UP000242146">
    <property type="component" value="Unassembled WGS sequence"/>
</dbReference>
<evidence type="ECO:0000313" key="7">
    <source>
        <dbReference type="Proteomes" id="UP000242146"/>
    </source>
</evidence>
<keyword evidence="2 5" id="KW-0812">Transmembrane</keyword>
<reference evidence="6 7" key="1">
    <citation type="submission" date="2016-07" db="EMBL/GenBank/DDBJ databases">
        <title>Pervasive Adenine N6-methylation of Active Genes in Fungi.</title>
        <authorList>
            <consortium name="DOE Joint Genome Institute"/>
            <person name="Mondo S.J."/>
            <person name="Dannebaum R.O."/>
            <person name="Kuo R.C."/>
            <person name="Labutti K."/>
            <person name="Haridas S."/>
            <person name="Kuo A."/>
            <person name="Salamov A."/>
            <person name="Ahrendt S.R."/>
            <person name="Lipzen A."/>
            <person name="Sullivan W."/>
            <person name="Andreopoulos W.B."/>
            <person name="Clum A."/>
            <person name="Lindquist E."/>
            <person name="Daum C."/>
            <person name="Ramamoorthy G.K."/>
            <person name="Gryganskyi A."/>
            <person name="Culley D."/>
            <person name="Magnuson J.K."/>
            <person name="James T.Y."/>
            <person name="O'Malley M.A."/>
            <person name="Stajich J.E."/>
            <person name="Spatafora J.W."/>
            <person name="Visel A."/>
            <person name="Grigoriev I.V."/>
        </authorList>
    </citation>
    <scope>NUCLEOTIDE SEQUENCE [LARGE SCALE GENOMIC DNA]</scope>
    <source>
        <strain evidence="6 7">NRRL 3301</strain>
    </source>
</reference>
<evidence type="ECO:0000256" key="3">
    <source>
        <dbReference type="ARBA" id="ARBA00022989"/>
    </source>
</evidence>
<accession>A0A1X2G3W2</accession>
<dbReference type="EMBL" id="MCGT01000050">
    <property type="protein sequence ID" value="ORX44108.1"/>
    <property type="molecule type" value="Genomic_DNA"/>
</dbReference>